<comment type="caution">
    <text evidence="1">The sequence shown here is derived from an EMBL/GenBank/DDBJ whole genome shotgun (WGS) entry which is preliminary data.</text>
</comment>
<evidence type="ECO:0000313" key="2">
    <source>
        <dbReference type="Proteomes" id="UP001144978"/>
    </source>
</evidence>
<dbReference type="Proteomes" id="UP001144978">
    <property type="component" value="Unassembled WGS sequence"/>
</dbReference>
<evidence type="ECO:0000313" key="1">
    <source>
        <dbReference type="EMBL" id="KAJ2965633.1"/>
    </source>
</evidence>
<name>A0ACC1MGI1_9APHY</name>
<reference evidence="1" key="1">
    <citation type="submission" date="2022-08" db="EMBL/GenBank/DDBJ databases">
        <title>Genome Sequence of Pycnoporus sanguineus.</title>
        <authorList>
            <person name="Buettner E."/>
        </authorList>
    </citation>
    <scope>NUCLEOTIDE SEQUENCE</scope>
    <source>
        <strain evidence="1">CG-C14</strain>
    </source>
</reference>
<dbReference type="EMBL" id="JANSHE010006939">
    <property type="protein sequence ID" value="KAJ2965633.1"/>
    <property type="molecule type" value="Genomic_DNA"/>
</dbReference>
<accession>A0ACC1MGI1</accession>
<proteinExistence type="predicted"/>
<keyword evidence="2" id="KW-1185">Reference proteome</keyword>
<gene>
    <name evidence="1" type="ORF">NUW54_g14054</name>
</gene>
<protein>
    <submittedName>
        <fullName evidence="1">Uncharacterized protein</fullName>
    </submittedName>
</protein>
<sequence length="151" mass="16437">MYVLCFCLSSARTTNNLSSLYLEHTLLELDHSATMSAGSDTDSNSSSVMEPSAPPYQPMIPDGAGHQSSSGPLAPPTEKAPSRKRPLGGRFAHKMENAKSMRQSRDQHAPALEVTPLYEHSLDGTERYARNLLQRTDVAESEPAHAEVRAS</sequence>
<organism evidence="1 2">
    <name type="scientific">Trametes sanguinea</name>
    <dbReference type="NCBI Taxonomy" id="158606"/>
    <lineage>
        <taxon>Eukaryota</taxon>
        <taxon>Fungi</taxon>
        <taxon>Dikarya</taxon>
        <taxon>Basidiomycota</taxon>
        <taxon>Agaricomycotina</taxon>
        <taxon>Agaricomycetes</taxon>
        <taxon>Polyporales</taxon>
        <taxon>Polyporaceae</taxon>
        <taxon>Trametes</taxon>
    </lineage>
</organism>